<dbReference type="GO" id="GO:0019350">
    <property type="term" value="P:teichoic acid biosynthetic process"/>
    <property type="evidence" value="ECO:0007669"/>
    <property type="project" value="UniProtKB-KW"/>
</dbReference>
<feature type="domain" description="Glycosyltransferase 2-like" evidence="8">
    <location>
        <begin position="5"/>
        <end position="126"/>
    </location>
</feature>
<dbReference type="Gene3D" id="3.40.50.11820">
    <property type="match status" value="1"/>
</dbReference>
<comment type="similarity">
    <text evidence="2">Belongs to the CDP-glycerol glycerophosphotransferase family.</text>
</comment>
<dbReference type="PANTHER" id="PTHR22916">
    <property type="entry name" value="GLYCOSYLTRANSFERASE"/>
    <property type="match status" value="1"/>
</dbReference>
<sequence>MPRISVIIPIHDVEPCLPTCLESVAAQTWEDIEVVMVDDGAPDSSAEVAAGFADRDGRFRLVRQANLGPGAARDTGVRHASGEFLAFAAAADLLPPYALEYQLASLLRSGSDLATGNVHRYGGRRSRPSAAFKAIFSGMSEGATTHLTRASVLMRDSLVTNKLWRRSFWDEHGFRFPHGASCGDVLVAVRGHALAGTVDVLPAPVRLRRRQAGAHRSGVQEQTRAGHLDERFAAVRSVREFLAASGLAAHIPSWDHAVLDGDLTAFIDCMDRAPEAFRARFLDLACTYLGEVAPSVLTRLPALRRLEWHLVALRRADDLAEVVAWDRDAGRGERTVSRLGRSYLASPLLGRRDPAVPGALSRVRETPRHRIDAVRWQDGRLVVEGRLLMEGGTGARHAIRPLVFASLVHESTEPVKTTRHVRVAASSWRVPGEGGRGGFRLTVDPRRLGGAADAGVWRLEMRVAHRGGITRSSPDGARSETAAQAGARAAGPGRHVVPELTEGGRLILRVERERARVVRQSLWGGRLRLEGEAVEQGTGLGREPVLLVTREPGGVPLPFPMTTDGRTFTTEIDLRDILPARRTAAGVPDVPTRWRVDVRSADGVVTPVTVSDDLPDGRHGLAGREIVAARDRSGRLVLRDQTAAAFVDLAEWLPGGELLVEGGFAEPYQVSALVVRSRGGAAKRATMVRLARAEGSGTRFRARLTPEAVDAPAGRLPLPRGRYGLAVRAEGVHRDLPIEFAPDFALVHETACRTFTLGGDGDGHAVLTVSGDLGGDERGVRAQRELRGHVYPAMRDRPLWPAVFFDCEGGTGFRGCPRAIYQELRRRGADLTFLWNVHDGQVALPGDVEAVRTRGRDYYEALARCRYIVSDGHLPAWFERRSGQTVLQTWHGSPLEAGTRRRVRRAEQWSHLLSAGPWWTPRLREMFGFRGEVMETGLPRNDILRASGRDAVAARVRRRLGVPDEVRLVLYVPDGEQTLDLGRVAAALRDAPVLLAEVGRATAPGVIGVSAQCDPHELYLAADALATGYSPAVFDFAVTGRPMLFHTGGRTRTGLHLDFEAEAPGPLLHTAGDVAEAIGNLDEVADKHAGMLEAFVARYCPLDDGEAAARVADRLLAR</sequence>
<evidence type="ECO:0000256" key="5">
    <source>
        <dbReference type="ARBA" id="ARBA00022944"/>
    </source>
</evidence>
<dbReference type="GO" id="GO:0047355">
    <property type="term" value="F:CDP-glycerol glycerophosphotransferase activity"/>
    <property type="evidence" value="ECO:0007669"/>
    <property type="project" value="InterPro"/>
</dbReference>
<dbReference type="Gene3D" id="3.90.550.10">
    <property type="entry name" value="Spore Coat Polysaccharide Biosynthesis Protein SpsA, Chain A"/>
    <property type="match status" value="1"/>
</dbReference>
<accession>A0A8J3XUH7</accession>
<dbReference type="SUPFAM" id="SSF53448">
    <property type="entry name" value="Nucleotide-diphospho-sugar transferases"/>
    <property type="match status" value="1"/>
</dbReference>
<evidence type="ECO:0000256" key="4">
    <source>
        <dbReference type="ARBA" id="ARBA00022679"/>
    </source>
</evidence>
<evidence type="ECO:0000259" key="8">
    <source>
        <dbReference type="Pfam" id="PF00535"/>
    </source>
</evidence>
<feature type="compositionally biased region" description="Low complexity" evidence="7">
    <location>
        <begin position="479"/>
        <end position="493"/>
    </location>
</feature>
<dbReference type="Proteomes" id="UP000605992">
    <property type="component" value="Unassembled WGS sequence"/>
</dbReference>
<evidence type="ECO:0000313" key="9">
    <source>
        <dbReference type="EMBL" id="GII53120.1"/>
    </source>
</evidence>
<dbReference type="InterPro" id="IPR043149">
    <property type="entry name" value="TagF_N"/>
</dbReference>
<dbReference type="Gene3D" id="3.40.50.12580">
    <property type="match status" value="1"/>
</dbReference>
<keyword evidence="5" id="KW-0777">Teichoic acid biosynthesis</keyword>
<dbReference type="InterPro" id="IPR007554">
    <property type="entry name" value="Glycerophosphate_synth"/>
</dbReference>
<comment type="caution">
    <text evidence="9">The sequence shown here is derived from an EMBL/GenBank/DDBJ whole genome shotgun (WGS) entry which is preliminary data.</text>
</comment>
<feature type="region of interest" description="Disordered" evidence="7">
    <location>
        <begin position="468"/>
        <end position="493"/>
    </location>
</feature>
<evidence type="ECO:0000256" key="3">
    <source>
        <dbReference type="ARBA" id="ARBA00022475"/>
    </source>
</evidence>
<evidence type="ECO:0000256" key="6">
    <source>
        <dbReference type="ARBA" id="ARBA00023136"/>
    </source>
</evidence>
<reference evidence="9" key="1">
    <citation type="submission" date="2021-01" db="EMBL/GenBank/DDBJ databases">
        <title>Whole genome shotgun sequence of Planotetraspora thailandica NBRC 104271.</title>
        <authorList>
            <person name="Komaki H."/>
            <person name="Tamura T."/>
        </authorList>
    </citation>
    <scope>NUCLEOTIDE SEQUENCE</scope>
    <source>
        <strain evidence="9">NBRC 104271</strain>
    </source>
</reference>
<dbReference type="InterPro" id="IPR001173">
    <property type="entry name" value="Glyco_trans_2-like"/>
</dbReference>
<keyword evidence="4" id="KW-0808">Transferase</keyword>
<dbReference type="GO" id="GO:0016758">
    <property type="term" value="F:hexosyltransferase activity"/>
    <property type="evidence" value="ECO:0007669"/>
    <property type="project" value="UniProtKB-ARBA"/>
</dbReference>
<dbReference type="Pfam" id="PF00535">
    <property type="entry name" value="Glycos_transf_2"/>
    <property type="match status" value="1"/>
</dbReference>
<evidence type="ECO:0000313" key="10">
    <source>
        <dbReference type="Proteomes" id="UP000605992"/>
    </source>
</evidence>
<dbReference type="GO" id="GO:0005886">
    <property type="term" value="C:plasma membrane"/>
    <property type="evidence" value="ECO:0007669"/>
    <property type="project" value="UniProtKB-SubCell"/>
</dbReference>
<keyword evidence="10" id="KW-1185">Reference proteome</keyword>
<organism evidence="9 10">
    <name type="scientific">Planotetraspora thailandica</name>
    <dbReference type="NCBI Taxonomy" id="487172"/>
    <lineage>
        <taxon>Bacteria</taxon>
        <taxon>Bacillati</taxon>
        <taxon>Actinomycetota</taxon>
        <taxon>Actinomycetes</taxon>
        <taxon>Streptosporangiales</taxon>
        <taxon>Streptosporangiaceae</taxon>
        <taxon>Planotetraspora</taxon>
    </lineage>
</organism>
<dbReference type="CDD" id="cd00761">
    <property type="entry name" value="Glyco_tranf_GTA_type"/>
    <property type="match status" value="1"/>
</dbReference>
<evidence type="ECO:0000256" key="2">
    <source>
        <dbReference type="ARBA" id="ARBA00010488"/>
    </source>
</evidence>
<comment type="subcellular location">
    <subcellularLocation>
        <location evidence="1">Cell membrane</location>
        <topology evidence="1">Peripheral membrane protein</topology>
    </subcellularLocation>
</comment>
<keyword evidence="6" id="KW-0472">Membrane</keyword>
<gene>
    <name evidence="9" type="ORF">Pth03_15090</name>
</gene>
<dbReference type="InterPro" id="IPR043148">
    <property type="entry name" value="TagF_C"/>
</dbReference>
<dbReference type="RefSeq" id="WP_203943395.1">
    <property type="nucleotide sequence ID" value="NZ_BOOR01000008.1"/>
</dbReference>
<evidence type="ECO:0000256" key="1">
    <source>
        <dbReference type="ARBA" id="ARBA00004202"/>
    </source>
</evidence>
<dbReference type="Pfam" id="PF04464">
    <property type="entry name" value="Glyphos_transf"/>
    <property type="match status" value="1"/>
</dbReference>
<dbReference type="EMBL" id="BOOR01000008">
    <property type="protein sequence ID" value="GII53120.1"/>
    <property type="molecule type" value="Genomic_DNA"/>
</dbReference>
<dbReference type="InterPro" id="IPR029044">
    <property type="entry name" value="Nucleotide-diphossugar_trans"/>
</dbReference>
<dbReference type="AlphaFoldDB" id="A0A8J3XUH7"/>
<keyword evidence="3" id="KW-1003">Cell membrane</keyword>
<dbReference type="SUPFAM" id="SSF53756">
    <property type="entry name" value="UDP-Glycosyltransferase/glycogen phosphorylase"/>
    <property type="match status" value="1"/>
</dbReference>
<name>A0A8J3XUH7_9ACTN</name>
<evidence type="ECO:0000256" key="7">
    <source>
        <dbReference type="SAM" id="MobiDB-lite"/>
    </source>
</evidence>
<proteinExistence type="inferred from homology"/>
<dbReference type="PANTHER" id="PTHR22916:SF3">
    <property type="entry name" value="UDP-GLCNAC:BETAGAL BETA-1,3-N-ACETYLGLUCOSAMINYLTRANSFERASE-LIKE PROTEIN 1"/>
    <property type="match status" value="1"/>
</dbReference>
<protein>
    <recommendedName>
        <fullName evidence="8">Glycosyltransferase 2-like domain-containing protein</fullName>
    </recommendedName>
</protein>